<proteinExistence type="predicted"/>
<evidence type="ECO:0000256" key="1">
    <source>
        <dbReference type="SAM" id="MobiDB-lite"/>
    </source>
</evidence>
<dbReference type="EMBL" id="LSMT01000282">
    <property type="protein sequence ID" value="PFX21319.1"/>
    <property type="molecule type" value="Genomic_DNA"/>
</dbReference>
<accession>A0A2B4RWY0</accession>
<dbReference type="PANTHER" id="PTHR33845:SF1">
    <property type="entry name" value="C2H2-TYPE DOMAIN-CONTAINING PROTEIN"/>
    <property type="match status" value="1"/>
</dbReference>
<sequence>MAETLSKGDSSDEEEADGHVLKTYNEAMTRIASLAGQKVEPVSSRLSKEWERQQQMKKPYVWITWKRHAALFAICAQDWYAVYAILEDLLGNIKQIKPTVKRYDFSEPQTGKDVCHRIISPMKGAICRYCDEGHNSLTAADMHEASKVRQVKGSSPALCEIVSDRKELRTKGINNFSFFQNYGYEKDGLRLSKANEVGKDKLIPWSELILEKQDSIVSRKVDNHGFFATAPRAIKENRNHSQSSSDDKEDMLSHCPEQDCCS</sequence>
<protein>
    <submittedName>
        <fullName evidence="2">Uncharacterized protein</fullName>
    </submittedName>
</protein>
<feature type="region of interest" description="Disordered" evidence="1">
    <location>
        <begin position="232"/>
        <end position="262"/>
    </location>
</feature>
<name>A0A2B4RWY0_STYPI</name>
<reference evidence="3" key="1">
    <citation type="journal article" date="2017" name="bioRxiv">
        <title>Comparative analysis of the genomes of Stylophora pistillata and Acropora digitifera provides evidence for extensive differences between species of corals.</title>
        <authorList>
            <person name="Voolstra C.R."/>
            <person name="Li Y."/>
            <person name="Liew Y.J."/>
            <person name="Baumgarten S."/>
            <person name="Zoccola D."/>
            <person name="Flot J.-F."/>
            <person name="Tambutte S."/>
            <person name="Allemand D."/>
            <person name="Aranda M."/>
        </authorList>
    </citation>
    <scope>NUCLEOTIDE SEQUENCE [LARGE SCALE GENOMIC DNA]</scope>
</reference>
<organism evidence="2 3">
    <name type="scientific">Stylophora pistillata</name>
    <name type="common">Smooth cauliflower coral</name>
    <dbReference type="NCBI Taxonomy" id="50429"/>
    <lineage>
        <taxon>Eukaryota</taxon>
        <taxon>Metazoa</taxon>
        <taxon>Cnidaria</taxon>
        <taxon>Anthozoa</taxon>
        <taxon>Hexacorallia</taxon>
        <taxon>Scleractinia</taxon>
        <taxon>Astrocoeniina</taxon>
        <taxon>Pocilloporidae</taxon>
        <taxon>Stylophora</taxon>
    </lineage>
</organism>
<dbReference type="AlphaFoldDB" id="A0A2B4RWY0"/>
<dbReference type="Proteomes" id="UP000225706">
    <property type="component" value="Unassembled WGS sequence"/>
</dbReference>
<evidence type="ECO:0000313" key="3">
    <source>
        <dbReference type="Proteomes" id="UP000225706"/>
    </source>
</evidence>
<comment type="caution">
    <text evidence="2">The sequence shown here is derived from an EMBL/GenBank/DDBJ whole genome shotgun (WGS) entry which is preliminary data.</text>
</comment>
<keyword evidence="3" id="KW-1185">Reference proteome</keyword>
<evidence type="ECO:0000313" key="2">
    <source>
        <dbReference type="EMBL" id="PFX21319.1"/>
    </source>
</evidence>
<dbReference type="PANTHER" id="PTHR33845">
    <property type="entry name" value="C2H2-TYPE DOMAIN-CONTAINING PROTEIN"/>
    <property type="match status" value="1"/>
</dbReference>
<gene>
    <name evidence="2" type="ORF">AWC38_SpisGene14191</name>
</gene>